<organism evidence="2 3">
    <name type="scientific">Neptunicella marina</name>
    <dbReference type="NCBI Taxonomy" id="2125989"/>
    <lineage>
        <taxon>Bacteria</taxon>
        <taxon>Pseudomonadati</taxon>
        <taxon>Pseudomonadota</taxon>
        <taxon>Gammaproteobacteria</taxon>
        <taxon>Alteromonadales</taxon>
        <taxon>Alteromonadaceae</taxon>
        <taxon>Neptunicella</taxon>
    </lineage>
</organism>
<sequence length="467" mass="52196">MSNKTNLAKQALSAHSWMGVFLGALLFWVCLSGTLVVFHQEMERWEQPAVLEMADTNAETVQKAFDNFTAKHKEDTEHFFVVFPTSGIPRLVVENDHVAYFADQQGNLLEKEQSPLTKMLVNWHLYLHLPMSWGMILVSALGAIICALVISGIIAHKRILKDAFRLRTGSTGQQYQIDLHNRFGVWAAPFHLIIGITGTYFGLAGVMIVIVAQLFYNGDRQAVMDTVFTPEPELHQTIEPVNVGKAFEQALTMEPNGKPIFMTVHEPGTEGQFIEIYTEIPGRMLYSENFRFDAAGNFISTGGYKKGAWGKQLVYSLYRLHFGQFAGMAGKVLYFVLGIMLTLLCTSGMKIWFNKRAADDALPRIWTALVWSTFIGVTAVSTYSLLAHTAPVVILWGVIAVAILLGWKVSVISLKHWQIATAVSLAVLLLVYAITHQHGLFNLASLQLNLPIVAFIAYCLYRIKRPQ</sequence>
<feature type="transmembrane region" description="Helical" evidence="1">
    <location>
        <begin position="417"/>
        <end position="434"/>
    </location>
</feature>
<reference evidence="2" key="2">
    <citation type="submission" date="2020-08" db="EMBL/GenBank/DDBJ databases">
        <authorList>
            <person name="Lai Q."/>
        </authorList>
    </citation>
    <scope>NUCLEOTIDE SEQUENCE</scope>
    <source>
        <strain evidence="2">S27-2</strain>
    </source>
</reference>
<feature type="transmembrane region" description="Helical" evidence="1">
    <location>
        <begin position="392"/>
        <end position="410"/>
    </location>
</feature>
<dbReference type="Proteomes" id="UP000601768">
    <property type="component" value="Unassembled WGS sequence"/>
</dbReference>
<feature type="transmembrane region" description="Helical" evidence="1">
    <location>
        <begin position="133"/>
        <end position="155"/>
    </location>
</feature>
<dbReference type="PANTHER" id="PTHR34219:SF3">
    <property type="entry name" value="BLL7967 PROTEIN"/>
    <property type="match status" value="1"/>
</dbReference>
<feature type="transmembrane region" description="Helical" evidence="1">
    <location>
        <begin position="440"/>
        <end position="461"/>
    </location>
</feature>
<reference evidence="2" key="1">
    <citation type="journal article" date="2018" name="Int. J. Syst. Evol. Microbiol.">
        <title>Neptunicella marina gen. nov., sp. nov., isolated from surface seawater.</title>
        <authorList>
            <person name="Liu X."/>
            <person name="Lai Q."/>
            <person name="Du Y."/>
            <person name="Zhang X."/>
            <person name="Liu Z."/>
            <person name="Sun F."/>
            <person name="Shao Z."/>
        </authorList>
    </citation>
    <scope>NUCLEOTIDE SEQUENCE</scope>
    <source>
        <strain evidence="2">S27-2</strain>
    </source>
</reference>
<protein>
    <submittedName>
        <fullName evidence="2">PepSY domain-containing protein</fullName>
    </submittedName>
</protein>
<dbReference type="EMBL" id="JACNEP010000004">
    <property type="protein sequence ID" value="MBC3765586.1"/>
    <property type="molecule type" value="Genomic_DNA"/>
</dbReference>
<name>A0A8J6IRR9_9ALTE</name>
<dbReference type="InterPro" id="IPR005625">
    <property type="entry name" value="PepSY-ass_TM"/>
</dbReference>
<evidence type="ECO:0000313" key="3">
    <source>
        <dbReference type="Proteomes" id="UP000601768"/>
    </source>
</evidence>
<dbReference type="AlphaFoldDB" id="A0A8J6IRR9"/>
<keyword evidence="3" id="KW-1185">Reference proteome</keyword>
<feature type="transmembrane region" description="Helical" evidence="1">
    <location>
        <begin position="365"/>
        <end position="386"/>
    </location>
</feature>
<accession>A0A8J6IRR9</accession>
<keyword evidence="1" id="KW-0472">Membrane</keyword>
<feature type="transmembrane region" description="Helical" evidence="1">
    <location>
        <begin position="12"/>
        <end position="38"/>
    </location>
</feature>
<gene>
    <name evidence="2" type="ORF">H8B19_06840</name>
</gene>
<dbReference type="RefSeq" id="WP_186506057.1">
    <property type="nucleotide sequence ID" value="NZ_JACNEP010000004.1"/>
</dbReference>
<keyword evidence="1" id="KW-1133">Transmembrane helix</keyword>
<feature type="transmembrane region" description="Helical" evidence="1">
    <location>
        <begin position="332"/>
        <end position="353"/>
    </location>
</feature>
<keyword evidence="1" id="KW-0812">Transmembrane</keyword>
<dbReference type="Pfam" id="PF03929">
    <property type="entry name" value="PepSY_TM"/>
    <property type="match status" value="1"/>
</dbReference>
<dbReference type="PANTHER" id="PTHR34219">
    <property type="entry name" value="IRON-REGULATED INNER MEMBRANE PROTEIN-RELATED"/>
    <property type="match status" value="1"/>
</dbReference>
<comment type="caution">
    <text evidence="2">The sequence shown here is derived from an EMBL/GenBank/DDBJ whole genome shotgun (WGS) entry which is preliminary data.</text>
</comment>
<evidence type="ECO:0000256" key="1">
    <source>
        <dbReference type="SAM" id="Phobius"/>
    </source>
</evidence>
<proteinExistence type="predicted"/>
<evidence type="ECO:0000313" key="2">
    <source>
        <dbReference type="EMBL" id="MBC3765586.1"/>
    </source>
</evidence>
<feature type="transmembrane region" description="Helical" evidence="1">
    <location>
        <begin position="192"/>
        <end position="216"/>
    </location>
</feature>